<keyword evidence="1" id="KW-0812">Transmembrane</keyword>
<keyword evidence="1" id="KW-1133">Transmembrane helix</keyword>
<sequence length="54" mass="6786">MMYHDYSLMYFFRFVSISYSPRLVKVDFFLIIKKRFGLFVLFIFVHDFISLHFY</sequence>
<accession>A0A0E9S495</accession>
<evidence type="ECO:0000256" key="1">
    <source>
        <dbReference type="SAM" id="Phobius"/>
    </source>
</evidence>
<keyword evidence="1" id="KW-0472">Membrane</keyword>
<evidence type="ECO:0000313" key="2">
    <source>
        <dbReference type="EMBL" id="JAH35480.1"/>
    </source>
</evidence>
<name>A0A0E9S495_ANGAN</name>
<organism evidence="2">
    <name type="scientific">Anguilla anguilla</name>
    <name type="common">European freshwater eel</name>
    <name type="synonym">Muraena anguilla</name>
    <dbReference type="NCBI Taxonomy" id="7936"/>
    <lineage>
        <taxon>Eukaryota</taxon>
        <taxon>Metazoa</taxon>
        <taxon>Chordata</taxon>
        <taxon>Craniata</taxon>
        <taxon>Vertebrata</taxon>
        <taxon>Euteleostomi</taxon>
        <taxon>Actinopterygii</taxon>
        <taxon>Neopterygii</taxon>
        <taxon>Teleostei</taxon>
        <taxon>Anguilliformes</taxon>
        <taxon>Anguillidae</taxon>
        <taxon>Anguilla</taxon>
    </lineage>
</organism>
<reference evidence="2" key="1">
    <citation type="submission" date="2014-11" db="EMBL/GenBank/DDBJ databases">
        <authorList>
            <person name="Amaro Gonzalez C."/>
        </authorList>
    </citation>
    <scope>NUCLEOTIDE SEQUENCE</scope>
</reference>
<reference evidence="2" key="2">
    <citation type="journal article" date="2015" name="Fish Shellfish Immunol.">
        <title>Early steps in the European eel (Anguilla anguilla)-Vibrio vulnificus interaction in the gills: Role of the RtxA13 toxin.</title>
        <authorList>
            <person name="Callol A."/>
            <person name="Pajuelo D."/>
            <person name="Ebbesson L."/>
            <person name="Teles M."/>
            <person name="MacKenzie S."/>
            <person name="Amaro C."/>
        </authorList>
    </citation>
    <scope>NUCLEOTIDE SEQUENCE</scope>
</reference>
<proteinExistence type="predicted"/>
<dbReference type="EMBL" id="GBXM01073097">
    <property type="protein sequence ID" value="JAH35480.1"/>
    <property type="molecule type" value="Transcribed_RNA"/>
</dbReference>
<protein>
    <submittedName>
        <fullName evidence="2">Uncharacterized protein</fullName>
    </submittedName>
</protein>
<feature type="transmembrane region" description="Helical" evidence="1">
    <location>
        <begin position="36"/>
        <end position="53"/>
    </location>
</feature>
<dbReference type="AlphaFoldDB" id="A0A0E9S495"/>